<dbReference type="EMBL" id="JFAX01000012">
    <property type="protein sequence ID" value="EXI67197.1"/>
    <property type="molecule type" value="Genomic_DNA"/>
</dbReference>
<evidence type="ECO:0000256" key="1">
    <source>
        <dbReference type="SAM" id="MobiDB-lite"/>
    </source>
</evidence>
<feature type="region of interest" description="Disordered" evidence="1">
    <location>
        <begin position="90"/>
        <end position="110"/>
    </location>
</feature>
<dbReference type="Proteomes" id="UP000020218">
    <property type="component" value="Unassembled WGS sequence"/>
</dbReference>
<feature type="region of interest" description="Disordered" evidence="1">
    <location>
        <begin position="135"/>
        <end position="156"/>
    </location>
</feature>
<protein>
    <submittedName>
        <fullName evidence="2">Uncharacterized protein</fullName>
    </submittedName>
</protein>
<dbReference type="PATRIC" id="fig|1454001.3.peg.2304"/>
<reference evidence="2" key="1">
    <citation type="submission" date="2014-02" db="EMBL/GenBank/DDBJ databases">
        <title>Expanding our view of genomic diversity in Candidatus Accumulibacter clades.</title>
        <authorList>
            <person name="Skennerton C.T."/>
            <person name="Barr J.J."/>
            <person name="Slater F.R."/>
            <person name="Bond P.L."/>
            <person name="Tyson G.W."/>
        </authorList>
    </citation>
    <scope>NUCLEOTIDE SEQUENCE [LARGE SCALE GENOMIC DNA]</scope>
</reference>
<gene>
    <name evidence="2" type="ORF">AW08_02301</name>
</gene>
<sequence length="407" mass="40902">MSGNAQAAAARPAVQVLLPAVVLDAVLLAGASTGRARHLVVRADTVRVVGHCLLPGATVEILARRIEFAPASAIDVSGAATSGFDAAARDPGLDGTAQHLDGRQGAGGPRGNDGGLIRICAHEVVGTAALLANGSAGGRSQRGGDGFAHVSGQNARRDAGPVVGDMAVPPGAIAGIVRMLLPGLDSYQRARYGGHAQAWLRFGTLGQGGRGGLPGRPGDGGNGGRIVLRHGTPLLTTPVLGASGGAAGQAGDFGARGEPGADGAHLLLVNLGHGYEIHDIDRYWQYELQGELMSGLAQLRAAAASTAEVVAEQAAAGRALPDAVSCTAASNAELASECPLDYLELIRALAARDIALAKRPRGVARYQWLADLTGDATEQARSDLHAAAAQALAALPPADVAPAATTG</sequence>
<dbReference type="AlphaFoldDB" id="A0A011NRF6"/>
<accession>A0A011NRF6</accession>
<comment type="caution">
    <text evidence="2">The sequence shown here is derived from an EMBL/GenBank/DDBJ whole genome shotgun (WGS) entry which is preliminary data.</text>
</comment>
<evidence type="ECO:0000313" key="3">
    <source>
        <dbReference type="Proteomes" id="UP000020218"/>
    </source>
</evidence>
<dbReference type="STRING" id="1454001.AW08_02301"/>
<evidence type="ECO:0000313" key="2">
    <source>
        <dbReference type="EMBL" id="EXI67197.1"/>
    </source>
</evidence>
<name>A0A011NRF6_9PROT</name>
<organism evidence="2 3">
    <name type="scientific">Candidatus Accumulibacter adjunctus</name>
    <dbReference type="NCBI Taxonomy" id="1454001"/>
    <lineage>
        <taxon>Bacteria</taxon>
        <taxon>Pseudomonadati</taxon>
        <taxon>Pseudomonadota</taxon>
        <taxon>Betaproteobacteria</taxon>
        <taxon>Candidatus Accumulibacter</taxon>
    </lineage>
</organism>
<feature type="compositionally biased region" description="Gly residues" evidence="1">
    <location>
        <begin position="135"/>
        <end position="146"/>
    </location>
</feature>
<keyword evidence="3" id="KW-1185">Reference proteome</keyword>
<proteinExistence type="predicted"/>